<dbReference type="WBParaSite" id="MCU_010996-RA">
    <property type="protein sequence ID" value="MCU_010996-RA"/>
    <property type="gene ID" value="MCU_010996"/>
</dbReference>
<feature type="compositionally biased region" description="Basic and acidic residues" evidence="4">
    <location>
        <begin position="790"/>
        <end position="801"/>
    </location>
</feature>
<feature type="compositionally biased region" description="Low complexity" evidence="4">
    <location>
        <begin position="250"/>
        <end position="301"/>
    </location>
</feature>
<dbReference type="InterPro" id="IPR007042">
    <property type="entry name" value="SERRATE/Ars2_C"/>
</dbReference>
<protein>
    <submittedName>
        <fullName evidence="9 10">Serrate RNA effector molecule homolog</fullName>
    </submittedName>
</protein>
<feature type="compositionally biased region" description="Polar residues" evidence="4">
    <location>
        <begin position="226"/>
        <end position="239"/>
    </location>
</feature>
<evidence type="ECO:0000256" key="3">
    <source>
        <dbReference type="ARBA" id="ARBA00023242"/>
    </source>
</evidence>
<feature type="compositionally biased region" description="Gly residues" evidence="4">
    <location>
        <begin position="943"/>
        <end position="952"/>
    </location>
</feature>
<dbReference type="InterPro" id="IPR039727">
    <property type="entry name" value="SE/Ars2"/>
</dbReference>
<feature type="region of interest" description="Disordered" evidence="4">
    <location>
        <begin position="753"/>
        <end position="803"/>
    </location>
</feature>
<keyword evidence="8" id="KW-1185">Reference proteome</keyword>
<feature type="region of interest" description="Disordered" evidence="4">
    <location>
        <begin position="1"/>
        <end position="20"/>
    </location>
</feature>
<dbReference type="OrthoDB" id="342064at2759"/>
<dbReference type="STRING" id="53468.A0A0R3U966"/>
<feature type="domain" description="SERRATE/Ars2 C-terminal" evidence="5">
    <location>
        <begin position="804"/>
        <end position="954"/>
    </location>
</feature>
<evidence type="ECO:0000259" key="5">
    <source>
        <dbReference type="Pfam" id="PF04959"/>
    </source>
</evidence>
<sequence>MTLAHEKIGNQVAPSQDNVRETVDVQPIEHIQKSETTTFLQPTFAPKMMSLSKFLEPFDESALTDEDAAKKYSTYIAGFLKEQLSDQFERHKNSAWFRDKYHPDHVASKNKDKDAIIARFDVFKKMYYDGFFGNISLEYKERAAITKLLDQFAVLMAGGTSDDLAELETFDPKSLLVSNDVREKMKSSATSSTSVVQSANQTTMLSSSLENPPQEKSTKRERKSSAGRSGTTRTETSAHSSTDEDDDGNSSDSSTSSSNSSTSASTSTSSSSSVSSRSSSSSASTSSSTSSSSSHHTSRGSSHNEEDEKMSGKHKRRKKIDAKPSAVKDSDPTEVQSAEAANNEGDDAKMEVDEKKEVEVEEETSSEPVKPPIHATRVVFLPYFPLTVHRATIETLLSEHPDFLRFVCLDPTPIPAPSTALNDPLAPLALPRAATSLVLHRPAWITFAALRPRGADRASSSPPPPPPPPPPLPPPAPLDFVHQLAERLREEQGSREATDLAACLSAARLLPGPFCLERVRASSRLAATLAATSKNAALNPICSKAVMRRHLVMAAKLVGRLDEVSGLWKAPNSAESPSASDWSIPRLHELDPEGNLIGASSVLTDLSVSTANPLLENLTDHLVDESNPDEVLLYSGGGGGSPKAASPQKPVDAEDSQPADAELTRALDTLVLYLRLVYSVDFYAPALYPRESDMPHPCGLLHVRPSGAPSARLPSPPRPVFAKQPTTASAHKVFARQLCRIFRLVTPLVRQGEADEAASLPPSAPPPPQSVEGEQNNQQQQPQQQQEAAEGAHTKDSDTNGRRLRLLGYRDVDDVVEAFIKANTKRKKRKVDIIWVCPLSDKKFRGPAFVRKHILNKHMEKVEEAKKENAYFFNNFLLDPMRPELMRPPKRRLPVRKPSVDEEEEDEGSESDDEVPPRNRQAVGGLGSPFAPYAPRTRYWNTRGGGGGGYYNRGGVNSNQRRYNRPNSWAPNGGGQRRNSYYRHDGDRGNSYFDLDAP</sequence>
<evidence type="ECO:0000313" key="7">
    <source>
        <dbReference type="EMBL" id="VDD77457.1"/>
    </source>
</evidence>
<feature type="domain" description="SERRATE/Ars2 N-terminal" evidence="6">
    <location>
        <begin position="55"/>
        <end position="160"/>
    </location>
</feature>
<feature type="compositionally biased region" description="Basic and acidic residues" evidence="4">
    <location>
        <begin position="302"/>
        <end position="311"/>
    </location>
</feature>
<dbReference type="InterPro" id="IPR021933">
    <property type="entry name" value="SERRATE/Ars2_N"/>
</dbReference>
<name>A0A0R3U966_MESCO</name>
<dbReference type="WBParaSite" id="MCU_010996-RB">
    <property type="protein sequence ID" value="MCU_010996-RB"/>
    <property type="gene ID" value="MCU_010996"/>
</dbReference>
<feature type="compositionally biased region" description="Polar residues" evidence="4">
    <location>
        <begin position="956"/>
        <end position="970"/>
    </location>
</feature>
<evidence type="ECO:0000256" key="1">
    <source>
        <dbReference type="ARBA" id="ARBA00004123"/>
    </source>
</evidence>
<feature type="region of interest" description="Disordered" evidence="4">
    <location>
        <begin position="883"/>
        <end position="998"/>
    </location>
</feature>
<evidence type="ECO:0000259" key="6">
    <source>
        <dbReference type="Pfam" id="PF12066"/>
    </source>
</evidence>
<feature type="compositionally biased region" description="Pro residues" evidence="4">
    <location>
        <begin position="461"/>
        <end position="476"/>
    </location>
</feature>
<evidence type="ECO:0000256" key="4">
    <source>
        <dbReference type="SAM" id="MobiDB-lite"/>
    </source>
</evidence>
<feature type="region of interest" description="Disordered" evidence="4">
    <location>
        <begin position="187"/>
        <end position="368"/>
    </location>
</feature>
<feature type="compositionally biased region" description="Acidic residues" evidence="4">
    <location>
        <begin position="901"/>
        <end position="914"/>
    </location>
</feature>
<dbReference type="PANTHER" id="PTHR13165">
    <property type="entry name" value="ARSENITE-RESISTANCE PROTEIN 2"/>
    <property type="match status" value="1"/>
</dbReference>
<reference evidence="9 10" key="2">
    <citation type="submission" date="2019-11" db="UniProtKB">
        <authorList>
            <consortium name="WormBaseParasite"/>
        </authorList>
    </citation>
    <scope>IDENTIFICATION</scope>
</reference>
<dbReference type="Pfam" id="PF12066">
    <property type="entry name" value="SERRATE_Ars2_N"/>
    <property type="match status" value="1"/>
</dbReference>
<feature type="compositionally biased region" description="Low complexity" evidence="4">
    <location>
        <begin position="775"/>
        <end position="786"/>
    </location>
</feature>
<accession>A0A0R3U966</accession>
<comment type="similarity">
    <text evidence="2">Belongs to the ARS2 family.</text>
</comment>
<feature type="compositionally biased region" description="Polar residues" evidence="4">
    <location>
        <begin position="204"/>
        <end position="215"/>
    </location>
</feature>
<feature type="region of interest" description="Disordered" evidence="4">
    <location>
        <begin position="454"/>
        <end position="476"/>
    </location>
</feature>
<organism evidence="10">
    <name type="scientific">Mesocestoides corti</name>
    <name type="common">Flatworm</name>
    <dbReference type="NCBI Taxonomy" id="53468"/>
    <lineage>
        <taxon>Eukaryota</taxon>
        <taxon>Metazoa</taxon>
        <taxon>Spiralia</taxon>
        <taxon>Lophotrochozoa</taxon>
        <taxon>Platyhelminthes</taxon>
        <taxon>Cestoda</taxon>
        <taxon>Eucestoda</taxon>
        <taxon>Cyclophyllidea</taxon>
        <taxon>Mesocestoididae</taxon>
        <taxon>Mesocestoides</taxon>
    </lineage>
</organism>
<dbReference type="GO" id="GO:0031053">
    <property type="term" value="P:primary miRNA processing"/>
    <property type="evidence" value="ECO:0007669"/>
    <property type="project" value="TreeGrafter"/>
</dbReference>
<dbReference type="Proteomes" id="UP000267029">
    <property type="component" value="Unassembled WGS sequence"/>
</dbReference>
<keyword evidence="3" id="KW-0539">Nucleus</keyword>
<dbReference type="GO" id="GO:0016604">
    <property type="term" value="C:nuclear body"/>
    <property type="evidence" value="ECO:0007669"/>
    <property type="project" value="TreeGrafter"/>
</dbReference>
<feature type="compositionally biased region" description="Low complexity" evidence="4">
    <location>
        <begin position="187"/>
        <end position="203"/>
    </location>
</feature>
<dbReference type="AlphaFoldDB" id="A0A0R3U966"/>
<proteinExistence type="inferred from homology"/>
<feature type="compositionally biased region" description="Basic and acidic residues" evidence="4">
    <location>
        <begin position="346"/>
        <end position="358"/>
    </location>
</feature>
<feature type="region of interest" description="Disordered" evidence="4">
    <location>
        <begin position="629"/>
        <end position="659"/>
    </location>
</feature>
<evidence type="ECO:0000313" key="9">
    <source>
        <dbReference type="WBParaSite" id="MCU_010996-RA"/>
    </source>
</evidence>
<dbReference type="PANTHER" id="PTHR13165:SF0">
    <property type="entry name" value="SERRATE RNA EFFECTOR MOLECULE HOMOLOG"/>
    <property type="match status" value="1"/>
</dbReference>
<comment type="subcellular location">
    <subcellularLocation>
        <location evidence="1">Nucleus</location>
    </subcellularLocation>
</comment>
<dbReference type="EMBL" id="UXSR01000793">
    <property type="protein sequence ID" value="VDD77457.1"/>
    <property type="molecule type" value="Genomic_DNA"/>
</dbReference>
<gene>
    <name evidence="7" type="ORF">MCOS_LOCUS3460</name>
</gene>
<dbReference type="Pfam" id="PF04959">
    <property type="entry name" value="ARS2"/>
    <property type="match status" value="1"/>
</dbReference>
<evidence type="ECO:0000313" key="10">
    <source>
        <dbReference type="WBParaSite" id="MCU_010996-RB"/>
    </source>
</evidence>
<evidence type="ECO:0000313" key="8">
    <source>
        <dbReference type="Proteomes" id="UP000267029"/>
    </source>
</evidence>
<evidence type="ECO:0000256" key="2">
    <source>
        <dbReference type="ARBA" id="ARBA00005407"/>
    </source>
</evidence>
<reference evidence="7 8" key="1">
    <citation type="submission" date="2018-10" db="EMBL/GenBank/DDBJ databases">
        <authorList>
            <consortium name="Pathogen Informatics"/>
        </authorList>
    </citation>
    <scope>NUCLEOTIDE SEQUENCE [LARGE SCALE GENOMIC DNA]</scope>
</reference>